<dbReference type="EMBL" id="JAMZMK010007592">
    <property type="protein sequence ID" value="KAI7744073.1"/>
    <property type="molecule type" value="Genomic_DNA"/>
</dbReference>
<sequence length="715" mass="80395">MLPWLVIPLIVLWLLSQFLPPAFRFEITSPRLACVVMLLATLLWYEILMPWLSAWRARRNARIIEKRRLEVIEMQEIKNAATKRCRNCKTAYQVQDPTGGKFKCCHCGHSSKKPLLDTGISPGLEQSGVLKDLVGKVWVDNNWMCGQDWLENGGYWVNGSFTGKKNSVGVFNRGNDNFFSFLFVFVCKSLAAVFLGIMWLFRKLFRTSLSKDEDSSDTDISCLAKKGGNEANCSETRSQKAHRKAEEKRQARLEREKLEEEERKQREEVAHLVEERRKIREETDKKNKALTPEKSDKNEVETKRHGRKKEKNKGYSKSNSHVDDREKRSSKEINKKQKGDADSSEHHKSKVVTTNNKGSVGERYLDRRRGNSYTGGIFGRGGNAKANTSNTREHKSNAYLGHANKRDFAHPERTPAKSNVHADDQSLNRPMIFKPQPCPPPIKSWNQLFDRSPAPVSSTSTNVSSRPITNENPQTESQSSMASSSYPVTQGFDNRISQGLPFPQYVNSTSNIDRQFSSERVHREPEIYEDPGFVADPASLIGPVSDSLDNFPVDLRYLDPMVNPRTPENTKPPVEDHGSASDKGWQTWNSSFTPDALRIAGGNPDWSSPKKASTSDNLWAPRTPYESISGNNKRLSMNFPESELGYGNPMGSAFNYPFQLPNDSVWTTKPTAGAPVRGEGIGSTSGLLGPGDGLRSPPVQMYSNFGHMNEKDKEG</sequence>
<keyword evidence="5" id="KW-1185">Reference proteome</keyword>
<evidence type="ECO:0000256" key="2">
    <source>
        <dbReference type="SAM" id="Phobius"/>
    </source>
</evidence>
<feature type="transmembrane region" description="Helical" evidence="2">
    <location>
        <begin position="178"/>
        <end position="201"/>
    </location>
</feature>
<feature type="signal peptide" evidence="3">
    <location>
        <begin position="1"/>
        <end position="24"/>
    </location>
</feature>
<feature type="transmembrane region" description="Helical" evidence="2">
    <location>
        <begin position="34"/>
        <end position="52"/>
    </location>
</feature>
<feature type="chain" id="PRO_5042255508" evidence="3">
    <location>
        <begin position="25"/>
        <end position="715"/>
    </location>
</feature>
<feature type="compositionally biased region" description="Basic and acidic residues" evidence="1">
    <location>
        <begin position="404"/>
        <end position="426"/>
    </location>
</feature>
<evidence type="ECO:0000313" key="5">
    <source>
        <dbReference type="Proteomes" id="UP001206925"/>
    </source>
</evidence>
<proteinExistence type="predicted"/>
<reference evidence="4" key="1">
    <citation type="submission" date="2022-06" db="EMBL/GenBank/DDBJ databases">
        <title>Uncovering the hologenomic basis of an extraordinary plant invasion.</title>
        <authorList>
            <person name="Bieker V.C."/>
            <person name="Martin M.D."/>
            <person name="Gilbert T."/>
            <person name="Hodgins K."/>
            <person name="Battlay P."/>
            <person name="Petersen B."/>
            <person name="Wilson J."/>
        </authorList>
    </citation>
    <scope>NUCLEOTIDE SEQUENCE</scope>
    <source>
        <strain evidence="4">AA19_3_7</strain>
        <tissue evidence="4">Leaf</tissue>
    </source>
</reference>
<keyword evidence="2" id="KW-0812">Transmembrane</keyword>
<feature type="compositionally biased region" description="Gly residues" evidence="1">
    <location>
        <begin position="679"/>
        <end position="692"/>
    </location>
</feature>
<keyword evidence="2" id="KW-0472">Membrane</keyword>
<name>A0AAD5GLM0_AMBAR</name>
<evidence type="ECO:0000256" key="3">
    <source>
        <dbReference type="SAM" id="SignalP"/>
    </source>
</evidence>
<feature type="region of interest" description="Disordered" evidence="1">
    <location>
        <begin position="674"/>
        <end position="715"/>
    </location>
</feature>
<feature type="compositionally biased region" description="Basic and acidic residues" evidence="1">
    <location>
        <begin position="320"/>
        <end position="346"/>
    </location>
</feature>
<evidence type="ECO:0000256" key="1">
    <source>
        <dbReference type="SAM" id="MobiDB-lite"/>
    </source>
</evidence>
<dbReference type="Proteomes" id="UP001206925">
    <property type="component" value="Unassembled WGS sequence"/>
</dbReference>
<feature type="region of interest" description="Disordered" evidence="1">
    <location>
        <begin position="229"/>
        <end position="427"/>
    </location>
</feature>
<feature type="compositionally biased region" description="Polar residues" evidence="1">
    <location>
        <begin position="449"/>
        <end position="476"/>
    </location>
</feature>
<feature type="region of interest" description="Disordered" evidence="1">
    <location>
        <begin position="562"/>
        <end position="625"/>
    </location>
</feature>
<comment type="caution">
    <text evidence="4">The sequence shown here is derived from an EMBL/GenBank/DDBJ whole genome shotgun (WGS) entry which is preliminary data.</text>
</comment>
<gene>
    <name evidence="4" type="ORF">M8C21_022102</name>
</gene>
<dbReference type="AlphaFoldDB" id="A0AAD5GLM0"/>
<evidence type="ECO:0000313" key="4">
    <source>
        <dbReference type="EMBL" id="KAI7744073.1"/>
    </source>
</evidence>
<feature type="compositionally biased region" description="Polar residues" evidence="1">
    <location>
        <begin position="584"/>
        <end position="593"/>
    </location>
</feature>
<keyword evidence="2" id="KW-1133">Transmembrane helix</keyword>
<feature type="compositionally biased region" description="Basic and acidic residues" evidence="1">
    <location>
        <begin position="244"/>
        <end position="303"/>
    </location>
</feature>
<keyword evidence="3" id="KW-0732">Signal</keyword>
<organism evidence="4 5">
    <name type="scientific">Ambrosia artemisiifolia</name>
    <name type="common">Common ragweed</name>
    <dbReference type="NCBI Taxonomy" id="4212"/>
    <lineage>
        <taxon>Eukaryota</taxon>
        <taxon>Viridiplantae</taxon>
        <taxon>Streptophyta</taxon>
        <taxon>Embryophyta</taxon>
        <taxon>Tracheophyta</taxon>
        <taxon>Spermatophyta</taxon>
        <taxon>Magnoliopsida</taxon>
        <taxon>eudicotyledons</taxon>
        <taxon>Gunneridae</taxon>
        <taxon>Pentapetalae</taxon>
        <taxon>asterids</taxon>
        <taxon>campanulids</taxon>
        <taxon>Asterales</taxon>
        <taxon>Asteraceae</taxon>
        <taxon>Asteroideae</taxon>
        <taxon>Heliantheae alliance</taxon>
        <taxon>Heliantheae</taxon>
        <taxon>Ambrosia</taxon>
    </lineage>
</organism>
<protein>
    <submittedName>
        <fullName evidence="4">Uncharacterized protein</fullName>
    </submittedName>
</protein>
<feature type="region of interest" description="Disordered" evidence="1">
    <location>
        <begin position="449"/>
        <end position="493"/>
    </location>
</feature>
<accession>A0AAD5GLM0</accession>